<organism evidence="2 3">
    <name type="scientific">Plectus sambesii</name>
    <dbReference type="NCBI Taxonomy" id="2011161"/>
    <lineage>
        <taxon>Eukaryota</taxon>
        <taxon>Metazoa</taxon>
        <taxon>Ecdysozoa</taxon>
        <taxon>Nematoda</taxon>
        <taxon>Chromadorea</taxon>
        <taxon>Plectida</taxon>
        <taxon>Plectina</taxon>
        <taxon>Plectoidea</taxon>
        <taxon>Plectidae</taxon>
        <taxon>Plectus</taxon>
    </lineage>
</organism>
<evidence type="ECO:0000259" key="1">
    <source>
        <dbReference type="PROSITE" id="PS50878"/>
    </source>
</evidence>
<name>A0A914URA7_9BILA</name>
<dbReference type="SUPFAM" id="SSF56672">
    <property type="entry name" value="DNA/RNA polymerases"/>
    <property type="match status" value="1"/>
</dbReference>
<dbReference type="InterPro" id="IPR043128">
    <property type="entry name" value="Rev_trsase/Diguanyl_cyclase"/>
</dbReference>
<dbReference type="PANTHER" id="PTHR47027">
    <property type="entry name" value="REVERSE TRANSCRIPTASE DOMAIN-CONTAINING PROTEIN"/>
    <property type="match status" value="1"/>
</dbReference>
<dbReference type="WBParaSite" id="PSAMB.scaffold11760size3149.g34392.t1">
    <property type="protein sequence ID" value="PSAMB.scaffold11760size3149.g34392.t1"/>
    <property type="gene ID" value="PSAMB.scaffold11760size3149.g34392"/>
</dbReference>
<dbReference type="InterPro" id="IPR043502">
    <property type="entry name" value="DNA/RNA_pol_sf"/>
</dbReference>
<accession>A0A914URA7</accession>
<keyword evidence="2" id="KW-1185">Reference proteome</keyword>
<dbReference type="Gene3D" id="3.30.70.270">
    <property type="match status" value="1"/>
</dbReference>
<dbReference type="PANTHER" id="PTHR47027:SF8">
    <property type="entry name" value="RIBONUCLEASE H"/>
    <property type="match status" value="1"/>
</dbReference>
<proteinExistence type="predicted"/>
<dbReference type="AlphaFoldDB" id="A0A914URA7"/>
<dbReference type="Proteomes" id="UP000887566">
    <property type="component" value="Unplaced"/>
</dbReference>
<evidence type="ECO:0000313" key="3">
    <source>
        <dbReference type="WBParaSite" id="PSAMB.scaffold11760size3149.g34392.t1"/>
    </source>
</evidence>
<reference evidence="3" key="1">
    <citation type="submission" date="2022-11" db="UniProtKB">
        <authorList>
            <consortium name="WormBaseParasite"/>
        </authorList>
    </citation>
    <scope>IDENTIFICATION</scope>
</reference>
<dbReference type="Pfam" id="PF00078">
    <property type="entry name" value="RVT_1"/>
    <property type="match status" value="1"/>
</dbReference>
<protein>
    <submittedName>
        <fullName evidence="3">Reverse transcriptase domain-containing protein</fullName>
    </submittedName>
</protein>
<dbReference type="InterPro" id="IPR000477">
    <property type="entry name" value="RT_dom"/>
</dbReference>
<dbReference type="CDD" id="cd01650">
    <property type="entry name" value="RT_nLTR_like"/>
    <property type="match status" value="1"/>
</dbReference>
<dbReference type="PROSITE" id="PS50878">
    <property type="entry name" value="RT_POL"/>
    <property type="match status" value="1"/>
</dbReference>
<evidence type="ECO:0000313" key="2">
    <source>
        <dbReference type="Proteomes" id="UP000887566"/>
    </source>
</evidence>
<feature type="domain" description="Reverse transcriptase" evidence="1">
    <location>
        <begin position="1"/>
        <end position="225"/>
    </location>
</feature>
<sequence>KLFTKIILNRLTRQFDEQQPKEQAGFRSGYSTIDHIQVLNQLIERWREYKMPLVLAFVDYEKAFDSVEFNAVLQALHRQGFDNDYIALLQELSNDCTTDITLFYKLLRIPIGQGVRQGDTISPKLFTACLEDVFQQMELTGGLNIDGQKLTHLRFAEDIVLIGDTIAAVQKMLNDLERNSKAVGLRMNCSKMKWMRNQHADADSIKVDDDALEEVSSHVYLGQQLTMNHDISRKLARRQKAA</sequence>